<organism evidence="1 2">
    <name type="scientific">Saccharomonospora amisosensis</name>
    <dbReference type="NCBI Taxonomy" id="1128677"/>
    <lineage>
        <taxon>Bacteria</taxon>
        <taxon>Bacillati</taxon>
        <taxon>Actinomycetota</taxon>
        <taxon>Actinomycetes</taxon>
        <taxon>Pseudonocardiales</taxon>
        <taxon>Pseudonocardiaceae</taxon>
        <taxon>Saccharomonospora</taxon>
    </lineage>
</organism>
<dbReference type="Proteomes" id="UP000545493">
    <property type="component" value="Unassembled WGS sequence"/>
</dbReference>
<sequence>MVISVWPWAVQTVQVYLDNVRPLFYIDREDDDVMFPTERDEMLSEQAVN</sequence>
<dbReference type="AlphaFoldDB" id="A0A7X5UKS7"/>
<comment type="caution">
    <text evidence="1">The sequence shown here is derived from an EMBL/GenBank/DDBJ whole genome shotgun (WGS) entry which is preliminary data.</text>
</comment>
<proteinExistence type="predicted"/>
<protein>
    <submittedName>
        <fullName evidence="1">Site-specific recombinase XerD</fullName>
    </submittedName>
</protein>
<name>A0A7X5UKS7_9PSEU</name>
<evidence type="ECO:0000313" key="1">
    <source>
        <dbReference type="EMBL" id="NIJ09800.1"/>
    </source>
</evidence>
<gene>
    <name evidence="1" type="ORF">FHU38_000144</name>
</gene>
<dbReference type="RefSeq" id="WP_157617311.1">
    <property type="nucleotide sequence ID" value="NZ_JAAOYM010000001.1"/>
</dbReference>
<reference evidence="1 2" key="1">
    <citation type="submission" date="2020-03" db="EMBL/GenBank/DDBJ databases">
        <title>Sequencing the genomes of 1000 actinobacteria strains.</title>
        <authorList>
            <person name="Klenk H.-P."/>
        </authorList>
    </citation>
    <scope>NUCLEOTIDE SEQUENCE [LARGE SCALE GENOMIC DNA]</scope>
    <source>
        <strain evidence="1 2">DSM 45685</strain>
    </source>
</reference>
<dbReference type="EMBL" id="JAAOYM010000001">
    <property type="protein sequence ID" value="NIJ09800.1"/>
    <property type="molecule type" value="Genomic_DNA"/>
</dbReference>
<accession>A0A7X5UKS7</accession>
<evidence type="ECO:0000313" key="2">
    <source>
        <dbReference type="Proteomes" id="UP000545493"/>
    </source>
</evidence>
<keyword evidence="2" id="KW-1185">Reference proteome</keyword>